<dbReference type="GO" id="GO:0140664">
    <property type="term" value="F:ATP-dependent DNA damage sensor activity"/>
    <property type="evidence" value="ECO:0007669"/>
    <property type="project" value="InterPro"/>
</dbReference>
<gene>
    <name evidence="6" type="ORF">MNBD_DELTA03-1042</name>
</gene>
<evidence type="ECO:0000259" key="5">
    <source>
        <dbReference type="SMART" id="SM00534"/>
    </source>
</evidence>
<dbReference type="Gene3D" id="3.40.50.300">
    <property type="entry name" value="P-loop containing nucleotide triphosphate hydrolases"/>
    <property type="match status" value="1"/>
</dbReference>
<keyword evidence="3" id="KW-0238">DNA-binding</keyword>
<evidence type="ECO:0000256" key="3">
    <source>
        <dbReference type="ARBA" id="ARBA00023125"/>
    </source>
</evidence>
<dbReference type="SMART" id="SM00534">
    <property type="entry name" value="MUTSac"/>
    <property type="match status" value="1"/>
</dbReference>
<feature type="domain" description="DNA mismatch repair proteins mutS family" evidence="5">
    <location>
        <begin position="207"/>
        <end position="389"/>
    </location>
</feature>
<dbReference type="InterPro" id="IPR045076">
    <property type="entry name" value="MutS"/>
</dbReference>
<reference evidence="6" key="1">
    <citation type="submission" date="2018-06" db="EMBL/GenBank/DDBJ databases">
        <authorList>
            <person name="Zhirakovskaya E."/>
        </authorList>
    </citation>
    <scope>NUCLEOTIDE SEQUENCE</scope>
</reference>
<dbReference type="InterPro" id="IPR000432">
    <property type="entry name" value="DNA_mismatch_repair_MutS_C"/>
</dbReference>
<evidence type="ECO:0000256" key="4">
    <source>
        <dbReference type="SAM" id="Phobius"/>
    </source>
</evidence>
<dbReference type="EMBL" id="UOEX01000118">
    <property type="protein sequence ID" value="VAW35191.1"/>
    <property type="molecule type" value="Genomic_DNA"/>
</dbReference>
<organism evidence="6">
    <name type="scientific">hydrothermal vent metagenome</name>
    <dbReference type="NCBI Taxonomy" id="652676"/>
    <lineage>
        <taxon>unclassified sequences</taxon>
        <taxon>metagenomes</taxon>
        <taxon>ecological metagenomes</taxon>
    </lineage>
</organism>
<dbReference type="PANTHER" id="PTHR11361">
    <property type="entry name" value="DNA MISMATCH REPAIR PROTEIN MUTS FAMILY MEMBER"/>
    <property type="match status" value="1"/>
</dbReference>
<keyword evidence="4" id="KW-0472">Membrane</keyword>
<feature type="non-terminal residue" evidence="6">
    <location>
        <position position="1"/>
    </location>
</feature>
<keyword evidence="2" id="KW-0067">ATP-binding</keyword>
<dbReference type="SUPFAM" id="SSF52540">
    <property type="entry name" value="P-loop containing nucleoside triphosphate hydrolases"/>
    <property type="match status" value="1"/>
</dbReference>
<keyword evidence="1" id="KW-0547">Nucleotide-binding</keyword>
<dbReference type="GO" id="GO:0006298">
    <property type="term" value="P:mismatch repair"/>
    <property type="evidence" value="ECO:0007669"/>
    <property type="project" value="InterPro"/>
</dbReference>
<dbReference type="AlphaFoldDB" id="A0A3B0UW79"/>
<dbReference type="Pfam" id="PF00488">
    <property type="entry name" value="MutS_V"/>
    <property type="match status" value="1"/>
</dbReference>
<feature type="transmembrane region" description="Helical" evidence="4">
    <location>
        <begin position="96"/>
        <end position="116"/>
    </location>
</feature>
<sequence length="394" mass="43761">EKMMTLVKKIPQPETVYLDSMVKTIKSFNRSITRELVEGPVFRTLSGLKARSDKTIFNPGLRFYPTRLGIGFWGPGLAALFFLAGWLIPFMNPPKALVLCLLFTMMTAGGGLYGLLIKPIIDYETAILPVREMLLESNRFGSALEAVAAIDELLSFVRFAEDMPHPTTIPEITNESSHFFVARNLRNPISAKEDPDFVANDVNLTKARMTFITGPNSGGKTTYCKTIVQNQLLAQIGAPVVASAAMINMADHITYQAPSFDSLADNEGRFGTELKVTRDIFYSVTPRSLAILDEIAEGTTTNEKITLSVDIMNGFLAIGNNTMLVTHSYELVDRFCEQGQGQYLHADFKDDKPTHRMVTGISRDSHAHRVAEKIGFSPLDIENYLREEGYKTEG</sequence>
<feature type="transmembrane region" description="Helical" evidence="4">
    <location>
        <begin position="70"/>
        <end position="90"/>
    </location>
</feature>
<protein>
    <submittedName>
        <fullName evidence="6">MutS domain protein, family 6</fullName>
    </submittedName>
</protein>
<evidence type="ECO:0000256" key="2">
    <source>
        <dbReference type="ARBA" id="ARBA00022840"/>
    </source>
</evidence>
<dbReference type="PANTHER" id="PTHR11361:SF34">
    <property type="entry name" value="DNA MISMATCH REPAIR PROTEIN MSH1, MITOCHONDRIAL"/>
    <property type="match status" value="1"/>
</dbReference>
<dbReference type="GO" id="GO:0005524">
    <property type="term" value="F:ATP binding"/>
    <property type="evidence" value="ECO:0007669"/>
    <property type="project" value="UniProtKB-KW"/>
</dbReference>
<evidence type="ECO:0000256" key="1">
    <source>
        <dbReference type="ARBA" id="ARBA00022741"/>
    </source>
</evidence>
<keyword evidence="4" id="KW-0812">Transmembrane</keyword>
<evidence type="ECO:0000313" key="6">
    <source>
        <dbReference type="EMBL" id="VAW35191.1"/>
    </source>
</evidence>
<proteinExistence type="predicted"/>
<name>A0A3B0UW79_9ZZZZ</name>
<dbReference type="GO" id="GO:0030983">
    <property type="term" value="F:mismatched DNA binding"/>
    <property type="evidence" value="ECO:0007669"/>
    <property type="project" value="InterPro"/>
</dbReference>
<keyword evidence="4" id="KW-1133">Transmembrane helix</keyword>
<dbReference type="InterPro" id="IPR027417">
    <property type="entry name" value="P-loop_NTPase"/>
</dbReference>
<accession>A0A3B0UW79</accession>